<keyword evidence="1" id="KW-0233">DNA recombination</keyword>
<proteinExistence type="predicted"/>
<dbReference type="Gene3D" id="1.10.443.10">
    <property type="entry name" value="Intergrase catalytic core"/>
    <property type="match status" value="1"/>
</dbReference>
<accession>A0ABY7TLW5</accession>
<dbReference type="InterPro" id="IPR011010">
    <property type="entry name" value="DNA_brk_join_enz"/>
</dbReference>
<dbReference type="EMBL" id="CP117411">
    <property type="protein sequence ID" value="WCT73971.1"/>
    <property type="molecule type" value="Genomic_DNA"/>
</dbReference>
<name>A0ABY7TLW5_9SPHN</name>
<dbReference type="InterPro" id="IPR013762">
    <property type="entry name" value="Integrase-like_cat_sf"/>
</dbReference>
<evidence type="ECO:0000313" key="2">
    <source>
        <dbReference type="EMBL" id="WCT73971.1"/>
    </source>
</evidence>
<sequence>MLRMPAYVQARKLAGGAISYYWVRPKWASPPAMRHDRMCPVVSTALGADPAAAIPRADALNAAFKEWRLGAGRTELVPGSVRWLFDWYRKSERYTTKAWKTRKGYKVAMDGVEAMAMKIGIFGDRQAGAIDAPAADKLYARARAKHGERQGSYMMQVCRLVWNQAMRPGYSKATGVKANPFSGMGIKSTSGTGNRAATRAEYDAYRATARAMGKQSMATAAAICFEGCQRVYDAFGFEDPDKKVRGVMWRDYRPGERISLIQSKTGNLVKIPLVDSIDGEAVVLYPDLEEELGRMVRREDGGLIGEAYDVDYMAKLHRRIRKKAGLPSDLRFTGFRHGGITEIGDAGEDDVRAVSGHKTLDITAIYNKASEAKGRRIALKRREHVALITAGDTVEGDENEP</sequence>
<reference evidence="2 3" key="1">
    <citation type="submission" date="2023-02" db="EMBL/GenBank/DDBJ databases">
        <title>Genome sequence of Sphingomonas naphthae.</title>
        <authorList>
            <person name="Kim S."/>
            <person name="Heo J."/>
            <person name="Kwon S.-W."/>
        </authorList>
    </citation>
    <scope>NUCLEOTIDE SEQUENCE [LARGE SCALE GENOMIC DNA]</scope>
    <source>
        <strain evidence="2 3">KACC 18716</strain>
    </source>
</reference>
<dbReference type="Proteomes" id="UP001220395">
    <property type="component" value="Chromosome"/>
</dbReference>
<keyword evidence="3" id="KW-1185">Reference proteome</keyword>
<evidence type="ECO:0000313" key="3">
    <source>
        <dbReference type="Proteomes" id="UP001220395"/>
    </source>
</evidence>
<protein>
    <recommendedName>
        <fullName evidence="4">Integrase</fullName>
    </recommendedName>
</protein>
<dbReference type="RefSeq" id="WP_273688640.1">
    <property type="nucleotide sequence ID" value="NZ_CP117411.1"/>
</dbReference>
<evidence type="ECO:0008006" key="4">
    <source>
        <dbReference type="Google" id="ProtNLM"/>
    </source>
</evidence>
<dbReference type="SUPFAM" id="SSF56349">
    <property type="entry name" value="DNA breaking-rejoining enzymes"/>
    <property type="match status" value="1"/>
</dbReference>
<evidence type="ECO:0000256" key="1">
    <source>
        <dbReference type="ARBA" id="ARBA00023172"/>
    </source>
</evidence>
<gene>
    <name evidence="2" type="ORF">PQ455_01680</name>
</gene>
<organism evidence="2 3">
    <name type="scientific">Sphingomonas naphthae</name>
    <dbReference type="NCBI Taxonomy" id="1813468"/>
    <lineage>
        <taxon>Bacteria</taxon>
        <taxon>Pseudomonadati</taxon>
        <taxon>Pseudomonadota</taxon>
        <taxon>Alphaproteobacteria</taxon>
        <taxon>Sphingomonadales</taxon>
        <taxon>Sphingomonadaceae</taxon>
        <taxon>Sphingomonas</taxon>
    </lineage>
</organism>